<protein>
    <submittedName>
        <fullName evidence="7">Protocadherin Fat 4</fullName>
    </submittedName>
</protein>
<reference evidence="7" key="2">
    <citation type="journal article" date="2023" name="Science">
        <title>Genomic signatures of disease resistance in endangered staghorn corals.</title>
        <authorList>
            <person name="Vollmer S.V."/>
            <person name="Selwyn J.D."/>
            <person name="Despard B.A."/>
            <person name="Roesel C.L."/>
        </authorList>
    </citation>
    <scope>NUCLEOTIDE SEQUENCE</scope>
    <source>
        <strain evidence="7">K2</strain>
    </source>
</reference>
<keyword evidence="4" id="KW-1015">Disulfide bond</keyword>
<keyword evidence="8" id="KW-1185">Reference proteome</keyword>
<evidence type="ECO:0000259" key="6">
    <source>
        <dbReference type="PROSITE" id="PS50026"/>
    </source>
</evidence>
<feature type="domain" description="EGF-like" evidence="6">
    <location>
        <begin position="13"/>
        <end position="51"/>
    </location>
</feature>
<dbReference type="InterPro" id="IPR018097">
    <property type="entry name" value="EGF_Ca-bd_CS"/>
</dbReference>
<dbReference type="InterPro" id="IPR000152">
    <property type="entry name" value="EGF-type_Asp/Asn_hydroxyl_site"/>
</dbReference>
<dbReference type="FunFam" id="2.10.25.10:FF:000038">
    <property type="entry name" value="Fibrillin 2"/>
    <property type="match status" value="3"/>
</dbReference>
<dbReference type="Gene3D" id="2.10.25.10">
    <property type="entry name" value="Laminin"/>
    <property type="match status" value="3"/>
</dbReference>
<dbReference type="SUPFAM" id="SSF57196">
    <property type="entry name" value="EGF/Laminin"/>
    <property type="match status" value="1"/>
</dbReference>
<evidence type="ECO:0000313" key="7">
    <source>
        <dbReference type="EMBL" id="KAK2574086.1"/>
    </source>
</evidence>
<dbReference type="InterPro" id="IPR014716">
    <property type="entry name" value="Fibrinogen_a/b/g_C_1"/>
</dbReference>
<dbReference type="PROSITE" id="PS00010">
    <property type="entry name" value="ASX_HYDROXYL"/>
    <property type="match status" value="2"/>
</dbReference>
<dbReference type="InterPro" id="IPR036056">
    <property type="entry name" value="Fibrinogen-like_C"/>
</dbReference>
<feature type="domain" description="EGF-like" evidence="6">
    <location>
        <begin position="357"/>
        <end position="397"/>
    </location>
</feature>
<reference evidence="7" key="1">
    <citation type="journal article" date="2023" name="G3 (Bethesda)">
        <title>Whole genome assembly and annotation of the endangered Caribbean coral Acropora cervicornis.</title>
        <authorList>
            <person name="Selwyn J.D."/>
            <person name="Vollmer S.V."/>
        </authorList>
    </citation>
    <scope>NUCLEOTIDE SEQUENCE</scope>
    <source>
        <strain evidence="7">K2</strain>
    </source>
</reference>
<dbReference type="EMBL" id="JARQWQ010000001">
    <property type="protein sequence ID" value="KAK2574086.1"/>
    <property type="molecule type" value="Genomic_DNA"/>
</dbReference>
<evidence type="ECO:0000313" key="8">
    <source>
        <dbReference type="Proteomes" id="UP001249851"/>
    </source>
</evidence>
<comment type="caution">
    <text evidence="7">The sequence shown here is derived from an EMBL/GenBank/DDBJ whole genome shotgun (WGS) entry which is preliminary data.</text>
</comment>
<dbReference type="PANTHER" id="PTHR24039">
    <property type="entry name" value="FIBRILLIN-RELATED"/>
    <property type="match status" value="1"/>
</dbReference>
<dbReference type="CDD" id="cd00054">
    <property type="entry name" value="EGF_CA"/>
    <property type="match status" value="3"/>
</dbReference>
<dbReference type="SMART" id="SM00181">
    <property type="entry name" value="EGF"/>
    <property type="match status" value="3"/>
</dbReference>
<dbReference type="SUPFAM" id="SSF57184">
    <property type="entry name" value="Growth factor receptor domain"/>
    <property type="match status" value="1"/>
</dbReference>
<dbReference type="PANTHER" id="PTHR24039:SF38">
    <property type="entry name" value="KUNITZ_BOVINE PANCREATIC TRYPSIN INHIBITOR DOMAIN PROTEIN"/>
    <property type="match status" value="1"/>
</dbReference>
<dbReference type="Proteomes" id="UP001249851">
    <property type="component" value="Unassembled WGS sequence"/>
</dbReference>
<name>A0AAD9R786_ACRCE</name>
<evidence type="ECO:0000256" key="1">
    <source>
        <dbReference type="ARBA" id="ARBA00022536"/>
    </source>
</evidence>
<sequence>MFRLIIDYLQLQDIDECASSPCDKNATCQNTFGSYVCTCNPGYAGDGKRCGVPIKSCSAYRDRPETADGSYMLGIGQSLFPVYCDMTDGGKGWTLVARFSNNDEKKWMFYGGLWWYDTITPHGNATDPSENKDMISEAFWLVKGTEFKITRSDDPQHTPLLQTTGNCLGRQTFRSKMTNYGNFRGSVWSSSSCRGRCAVQYGGQYKSTQGFGQATCSSNLQSANNIGFWCDWTIGDGSVMMIGGGGSSCSRADHGIGITEQNAASFASTSLKYDFGNDAYYSYPSTRSYSLNLWIGKHNVFDYVLRKAGAVVRIRLLLLLIEKDHRGDWSPEKDCFLLLTFRQPVRKPSPGTSDSLNADECVASSSLCHTNATCRNADNSHTCSCKPGFLGDGLNCTDINECASSPCDKNAACQNTLGSYVCICNPGYAGDGKRCGDDNRTCAAYRDRSETNDGTFTLGLGESLFSAYCDMTSNGQGWTLVARFSNADAKNWMQGNGLWWYDITTPRGKTLDPSHNMDMISEAFWRVNGTEFKITRSDDPQHTPLLQTNGNCLGGQTFRSKMKSYGNFRRSVWSTNSCRGRCSVQYSGQYQSTQGFGKATCSSNLQSANNISFWCDWSTGDGSVMMIGGGGDSCLRADHGIGITEQGSAQFGPESYSHEFDFGDNADKTPTSSYSLNLWIR</sequence>
<organism evidence="7 8">
    <name type="scientific">Acropora cervicornis</name>
    <name type="common">Staghorn coral</name>
    <dbReference type="NCBI Taxonomy" id="6130"/>
    <lineage>
        <taxon>Eukaryota</taxon>
        <taxon>Metazoa</taxon>
        <taxon>Cnidaria</taxon>
        <taxon>Anthozoa</taxon>
        <taxon>Hexacorallia</taxon>
        <taxon>Scleractinia</taxon>
        <taxon>Astrocoeniina</taxon>
        <taxon>Acroporidae</taxon>
        <taxon>Acropora</taxon>
    </lineage>
</organism>
<dbReference type="AlphaFoldDB" id="A0AAD9R786"/>
<proteinExistence type="predicted"/>
<dbReference type="PROSITE" id="PS01187">
    <property type="entry name" value="EGF_CA"/>
    <property type="match status" value="2"/>
</dbReference>
<dbReference type="PROSITE" id="PS50026">
    <property type="entry name" value="EGF_3"/>
    <property type="match status" value="3"/>
</dbReference>
<evidence type="ECO:0000256" key="2">
    <source>
        <dbReference type="ARBA" id="ARBA00022729"/>
    </source>
</evidence>
<dbReference type="SMART" id="SM00179">
    <property type="entry name" value="EGF_CA"/>
    <property type="match status" value="3"/>
</dbReference>
<evidence type="ECO:0000256" key="5">
    <source>
        <dbReference type="PROSITE-ProRule" id="PRU00076"/>
    </source>
</evidence>
<comment type="caution">
    <text evidence="5">Lacks conserved residue(s) required for the propagation of feature annotation.</text>
</comment>
<evidence type="ECO:0000256" key="4">
    <source>
        <dbReference type="ARBA" id="ARBA00023157"/>
    </source>
</evidence>
<dbReference type="Pfam" id="PF12947">
    <property type="entry name" value="EGF_3"/>
    <property type="match status" value="3"/>
</dbReference>
<dbReference type="InterPro" id="IPR009030">
    <property type="entry name" value="Growth_fac_rcpt_cys_sf"/>
</dbReference>
<feature type="domain" description="EGF-like" evidence="6">
    <location>
        <begin position="398"/>
        <end position="436"/>
    </location>
</feature>
<gene>
    <name evidence="7" type="ORF">P5673_000213</name>
</gene>
<dbReference type="Gene3D" id="3.90.215.10">
    <property type="entry name" value="Gamma Fibrinogen, chain A, domain 1"/>
    <property type="match status" value="2"/>
</dbReference>
<keyword evidence="1 5" id="KW-0245">EGF-like domain</keyword>
<dbReference type="GO" id="GO:0005509">
    <property type="term" value="F:calcium ion binding"/>
    <property type="evidence" value="ECO:0007669"/>
    <property type="project" value="InterPro"/>
</dbReference>
<dbReference type="InterPro" id="IPR001881">
    <property type="entry name" value="EGF-like_Ca-bd_dom"/>
</dbReference>
<accession>A0AAD9R786</accession>
<keyword evidence="3" id="KW-0677">Repeat</keyword>
<evidence type="ECO:0000256" key="3">
    <source>
        <dbReference type="ARBA" id="ARBA00022737"/>
    </source>
</evidence>
<dbReference type="InterPro" id="IPR000742">
    <property type="entry name" value="EGF"/>
</dbReference>
<dbReference type="SUPFAM" id="SSF56496">
    <property type="entry name" value="Fibrinogen C-terminal domain-like"/>
    <property type="match status" value="2"/>
</dbReference>
<dbReference type="PROSITE" id="PS01186">
    <property type="entry name" value="EGF_2"/>
    <property type="match status" value="3"/>
</dbReference>
<keyword evidence="2" id="KW-0732">Signal</keyword>
<dbReference type="InterPro" id="IPR024731">
    <property type="entry name" value="NELL2-like_EGF"/>
</dbReference>